<evidence type="ECO:0000313" key="4">
    <source>
        <dbReference type="Proteomes" id="UP000321717"/>
    </source>
</evidence>
<evidence type="ECO:0000313" key="3">
    <source>
        <dbReference type="EMBL" id="GEO85566.1"/>
    </source>
</evidence>
<sequence length="122" mass="12099">MGICDRIRPLVLLLAGLIGASGVALAAAATHMGGALLGPASAMCLAHAPAMLALYAGHKLIRPATGAGLLMGIGTVLFAGDLALKQFYGTSLFPMAAPTGGVLMMIGWLVAALGAFVPLKAS</sequence>
<dbReference type="OrthoDB" id="7173378at2"/>
<evidence type="ECO:0000256" key="2">
    <source>
        <dbReference type="SAM" id="SignalP"/>
    </source>
</evidence>
<comment type="caution">
    <text evidence="3">The sequence shown here is derived from an EMBL/GenBank/DDBJ whole genome shotgun (WGS) entry which is preliminary data.</text>
</comment>
<name>A0A512HJE0_9HYPH</name>
<reference evidence="3 4" key="1">
    <citation type="submission" date="2019-07" db="EMBL/GenBank/DDBJ databases">
        <title>Whole genome shotgun sequence of Rhizobium naphthalenivorans NBRC 107585.</title>
        <authorList>
            <person name="Hosoyama A."/>
            <person name="Uohara A."/>
            <person name="Ohji S."/>
            <person name="Ichikawa N."/>
        </authorList>
    </citation>
    <scope>NUCLEOTIDE SEQUENCE [LARGE SCALE GENOMIC DNA]</scope>
    <source>
        <strain evidence="3 4">NBRC 107585</strain>
    </source>
</reference>
<dbReference type="Proteomes" id="UP000321717">
    <property type="component" value="Unassembled WGS sequence"/>
</dbReference>
<organism evidence="3 4">
    <name type="scientific">Ciceribacter naphthalenivorans</name>
    <dbReference type="NCBI Taxonomy" id="1118451"/>
    <lineage>
        <taxon>Bacteria</taxon>
        <taxon>Pseudomonadati</taxon>
        <taxon>Pseudomonadota</taxon>
        <taxon>Alphaproteobacteria</taxon>
        <taxon>Hyphomicrobiales</taxon>
        <taxon>Rhizobiaceae</taxon>
        <taxon>Ciceribacter</taxon>
    </lineage>
</organism>
<evidence type="ECO:0000256" key="1">
    <source>
        <dbReference type="SAM" id="Phobius"/>
    </source>
</evidence>
<keyword evidence="1" id="KW-0472">Membrane</keyword>
<dbReference type="AlphaFoldDB" id="A0A512HJE0"/>
<keyword evidence="1" id="KW-1133">Transmembrane helix</keyword>
<dbReference type="RefSeq" id="WP_147180538.1">
    <property type="nucleotide sequence ID" value="NZ_BJZP01000011.1"/>
</dbReference>
<keyword evidence="2" id="KW-0732">Signal</keyword>
<feature type="signal peptide" evidence="2">
    <location>
        <begin position="1"/>
        <end position="26"/>
    </location>
</feature>
<feature type="transmembrane region" description="Helical" evidence="1">
    <location>
        <begin position="36"/>
        <end position="56"/>
    </location>
</feature>
<feature type="chain" id="PRO_5021972888" evidence="2">
    <location>
        <begin position="27"/>
        <end position="122"/>
    </location>
</feature>
<accession>A0A512HJE0</accession>
<dbReference type="EMBL" id="BJZP01000011">
    <property type="protein sequence ID" value="GEO85566.1"/>
    <property type="molecule type" value="Genomic_DNA"/>
</dbReference>
<proteinExistence type="predicted"/>
<keyword evidence="4" id="KW-1185">Reference proteome</keyword>
<dbReference type="InterPro" id="IPR006696">
    <property type="entry name" value="DUF423"/>
</dbReference>
<feature type="transmembrane region" description="Helical" evidence="1">
    <location>
        <begin position="68"/>
        <end position="88"/>
    </location>
</feature>
<protein>
    <submittedName>
        <fullName evidence="3">Membrane protein</fullName>
    </submittedName>
</protein>
<gene>
    <name evidence="3" type="ORF">RNA01_24980</name>
</gene>
<keyword evidence="1" id="KW-0812">Transmembrane</keyword>
<feature type="transmembrane region" description="Helical" evidence="1">
    <location>
        <begin position="100"/>
        <end position="119"/>
    </location>
</feature>
<dbReference type="Pfam" id="PF04241">
    <property type="entry name" value="DUF423"/>
    <property type="match status" value="1"/>
</dbReference>